<dbReference type="Pfam" id="PF13692">
    <property type="entry name" value="Glyco_trans_1_4"/>
    <property type="match status" value="1"/>
</dbReference>
<dbReference type="Gene3D" id="3.40.50.11010">
    <property type="match status" value="1"/>
</dbReference>
<comment type="caution">
    <text evidence="1">The sequence shown here is derived from an EMBL/GenBank/DDBJ whole genome shotgun (WGS) entry which is preliminary data.</text>
</comment>
<dbReference type="RefSeq" id="WP_309260846.1">
    <property type="nucleotide sequence ID" value="NZ_JARUHG010000001.1"/>
</dbReference>
<dbReference type="EC" id="2.4.-.-" evidence="1"/>
<reference evidence="1 2" key="1">
    <citation type="submission" date="2023-04" db="EMBL/GenBank/DDBJ databases">
        <title>Lysobacter sp. strain UC isolated from soil sample.</title>
        <authorList>
            <person name="Choksket S."/>
            <person name="Harshvardhan F."/>
            <person name="Rana R."/>
            <person name="Patil P.B."/>
            <person name="Korpole S."/>
        </authorList>
    </citation>
    <scope>NUCLEOTIDE SEQUENCE [LARGE SCALE GENOMIC DNA]</scope>
    <source>
        <strain evidence="1 2">UC</strain>
    </source>
</reference>
<dbReference type="PANTHER" id="PTHR12526">
    <property type="entry name" value="GLYCOSYLTRANSFERASE"/>
    <property type="match status" value="1"/>
</dbReference>
<keyword evidence="2" id="KW-1185">Reference proteome</keyword>
<dbReference type="Proteomes" id="UP001233535">
    <property type="component" value="Unassembled WGS sequence"/>
</dbReference>
<dbReference type="GO" id="GO:0016757">
    <property type="term" value="F:glycosyltransferase activity"/>
    <property type="evidence" value="ECO:0007669"/>
    <property type="project" value="UniProtKB-KW"/>
</dbReference>
<sequence>MLNRTEFAYDEANPLHVTLVSTADWDNPYWTNKQHMALQFARRGHKVLYIESQGLRAPTATARDVKRMLRRLFKGARPPRKVENNLWVWSPLVIPFQGNPIIRRINRCLLFAGLKTWQTIKGVSPQLLWTYSPMTTELYDLSRYDLVAYHAVDDVKTQPGVPRDAIAAAEDQLVRRADLIFVTAHHLLESHSSVNPATYYFSNVADFAHFQKAMLPETSVPADLTNIPGPRIGFVGAISSYKIDFPLIYTLAKHHPQWSFVLIGEVGEGDPGTDASMFDGLDNVHFLGGRPYSTLPNYLKGLDVVMQPNLINDYTRSMFPMKFFEYLSAGKPVVSTPLPALSEYHDVTSFCATPAEFALAIQAALDGSAPPLDQRLNAAREQTYDKRTEKMLALVRQKMAAARRSS</sequence>
<dbReference type="EMBL" id="JARUHG010000001">
    <property type="protein sequence ID" value="MDR0181666.1"/>
    <property type="molecule type" value="Genomic_DNA"/>
</dbReference>
<organism evidence="1 2">
    <name type="scientific">Lysobacter arvi</name>
    <dbReference type="NCBI Taxonomy" id="3038776"/>
    <lineage>
        <taxon>Bacteria</taxon>
        <taxon>Pseudomonadati</taxon>
        <taxon>Pseudomonadota</taxon>
        <taxon>Gammaproteobacteria</taxon>
        <taxon>Lysobacterales</taxon>
        <taxon>Lysobacteraceae</taxon>
        <taxon>Lysobacter</taxon>
    </lineage>
</organism>
<protein>
    <submittedName>
        <fullName evidence="1">Glycosyltransferase</fullName>
        <ecNumber evidence="1">2.4.-.-</ecNumber>
    </submittedName>
</protein>
<proteinExistence type="predicted"/>
<gene>
    <name evidence="1" type="ORF">P8609_01610</name>
</gene>
<dbReference type="SUPFAM" id="SSF53756">
    <property type="entry name" value="UDP-Glycosyltransferase/glycogen phosphorylase"/>
    <property type="match status" value="1"/>
</dbReference>
<evidence type="ECO:0000313" key="2">
    <source>
        <dbReference type="Proteomes" id="UP001233535"/>
    </source>
</evidence>
<dbReference type="Gene3D" id="3.40.50.2000">
    <property type="entry name" value="Glycogen Phosphorylase B"/>
    <property type="match status" value="1"/>
</dbReference>
<accession>A0ABU1C903</accession>
<keyword evidence="1" id="KW-0328">Glycosyltransferase</keyword>
<evidence type="ECO:0000313" key="1">
    <source>
        <dbReference type="EMBL" id="MDR0181666.1"/>
    </source>
</evidence>
<dbReference type="PANTHER" id="PTHR12526:SF630">
    <property type="entry name" value="GLYCOSYLTRANSFERASE"/>
    <property type="match status" value="1"/>
</dbReference>
<keyword evidence="1" id="KW-0808">Transferase</keyword>
<name>A0ABU1C903_9GAMM</name>